<comment type="caution">
    <text evidence="3">The sequence shown here is derived from an EMBL/GenBank/DDBJ whole genome shotgun (WGS) entry which is preliminary data.</text>
</comment>
<feature type="compositionally biased region" description="Acidic residues" evidence="1">
    <location>
        <begin position="225"/>
        <end position="242"/>
    </location>
</feature>
<dbReference type="Pfam" id="PF26130">
    <property type="entry name" value="PB1-like"/>
    <property type="match status" value="1"/>
</dbReference>
<evidence type="ECO:0000256" key="1">
    <source>
        <dbReference type="SAM" id="MobiDB-lite"/>
    </source>
</evidence>
<protein>
    <recommendedName>
        <fullName evidence="2">PB1-like domain-containing protein</fullName>
    </recommendedName>
</protein>
<evidence type="ECO:0000313" key="4">
    <source>
        <dbReference type="Proteomes" id="UP001454036"/>
    </source>
</evidence>
<evidence type="ECO:0000313" key="3">
    <source>
        <dbReference type="EMBL" id="GAA0143425.1"/>
    </source>
</evidence>
<feature type="domain" description="PB1-like" evidence="2">
    <location>
        <begin position="28"/>
        <end position="124"/>
    </location>
</feature>
<accession>A0AAV3NVJ7</accession>
<gene>
    <name evidence="3" type="ORF">LIER_04113</name>
</gene>
<dbReference type="Proteomes" id="UP001454036">
    <property type="component" value="Unassembled WGS sequence"/>
</dbReference>
<dbReference type="InterPro" id="IPR058594">
    <property type="entry name" value="PB1-like_dom_pln"/>
</dbReference>
<proteinExistence type="predicted"/>
<organism evidence="3 4">
    <name type="scientific">Lithospermum erythrorhizon</name>
    <name type="common">Purple gromwell</name>
    <name type="synonym">Lithospermum officinale var. erythrorhizon</name>
    <dbReference type="NCBI Taxonomy" id="34254"/>
    <lineage>
        <taxon>Eukaryota</taxon>
        <taxon>Viridiplantae</taxon>
        <taxon>Streptophyta</taxon>
        <taxon>Embryophyta</taxon>
        <taxon>Tracheophyta</taxon>
        <taxon>Spermatophyta</taxon>
        <taxon>Magnoliopsida</taxon>
        <taxon>eudicotyledons</taxon>
        <taxon>Gunneridae</taxon>
        <taxon>Pentapetalae</taxon>
        <taxon>asterids</taxon>
        <taxon>lamiids</taxon>
        <taxon>Boraginales</taxon>
        <taxon>Boraginaceae</taxon>
        <taxon>Boraginoideae</taxon>
        <taxon>Lithospermeae</taxon>
        <taxon>Lithospermum</taxon>
    </lineage>
</organism>
<sequence length="311" mass="35068">MAGQIHEKGHPDYNDEAFRVLYCRNRNLFSVRLHYKGRFVSNPKLSYVDGKVEYFDYYDSNTSELGLIESFAFRAGLLYDEFALCVYQDPDVEGLNGIRCLKFPKNIVKLVNLTSDHNFIDVYFVGSDNTDSFDDIHDEYGNLKISEASTEFLKAKSIERARLSVITTNLVDHLNNEGVVDNSRVVPVDGPMNNGEVVGDGNMNNEDVVGDENLMNEDSEKSNSEEEDDKDDDKEDEAFDVEDLQFGLDEDCNDDGGLGGYEEVIDPEQAAHEAYSYNLKDWFSEMNSIVPVIQAQPLMISPQTSLQPTLA</sequence>
<feature type="region of interest" description="Disordered" evidence="1">
    <location>
        <begin position="185"/>
        <end position="242"/>
    </location>
</feature>
<feature type="compositionally biased region" description="Acidic residues" evidence="1">
    <location>
        <begin position="208"/>
        <end position="217"/>
    </location>
</feature>
<evidence type="ECO:0000259" key="2">
    <source>
        <dbReference type="Pfam" id="PF26130"/>
    </source>
</evidence>
<dbReference type="AlphaFoldDB" id="A0AAV3NVJ7"/>
<reference evidence="3 4" key="1">
    <citation type="submission" date="2024-01" db="EMBL/GenBank/DDBJ databases">
        <title>The complete chloroplast genome sequence of Lithospermum erythrorhizon: insights into the phylogenetic relationship among Boraginaceae species and the maternal lineages of purple gromwells.</title>
        <authorList>
            <person name="Okada T."/>
            <person name="Watanabe K."/>
        </authorList>
    </citation>
    <scope>NUCLEOTIDE SEQUENCE [LARGE SCALE GENOMIC DNA]</scope>
</reference>
<dbReference type="EMBL" id="BAABME010000516">
    <property type="protein sequence ID" value="GAA0143425.1"/>
    <property type="molecule type" value="Genomic_DNA"/>
</dbReference>
<name>A0AAV3NVJ7_LITER</name>
<keyword evidence="4" id="KW-1185">Reference proteome</keyword>